<dbReference type="OMA" id="HIGREEN"/>
<dbReference type="PANTHER" id="PTHR33845:SF1">
    <property type="entry name" value="C2H2-TYPE DOMAIN-CONTAINING PROTEIN"/>
    <property type="match status" value="1"/>
</dbReference>
<dbReference type="AlphaFoldDB" id="E3NB89"/>
<evidence type="ECO:0000259" key="2">
    <source>
        <dbReference type="PROSITE" id="PS00028"/>
    </source>
</evidence>
<organism evidence="4">
    <name type="scientific">Caenorhabditis remanei</name>
    <name type="common">Caenorhabditis vulgaris</name>
    <dbReference type="NCBI Taxonomy" id="31234"/>
    <lineage>
        <taxon>Eukaryota</taxon>
        <taxon>Metazoa</taxon>
        <taxon>Ecdysozoa</taxon>
        <taxon>Nematoda</taxon>
        <taxon>Chromadorea</taxon>
        <taxon>Rhabditida</taxon>
        <taxon>Rhabditina</taxon>
        <taxon>Rhabditomorpha</taxon>
        <taxon>Rhabditoidea</taxon>
        <taxon>Rhabditidae</taxon>
        <taxon>Peloderinae</taxon>
        <taxon>Caenorhabditis</taxon>
    </lineage>
</organism>
<reference evidence="3" key="1">
    <citation type="submission" date="2007-07" db="EMBL/GenBank/DDBJ databases">
        <title>PCAP assembly of the Caenorhabditis remanei genome.</title>
        <authorList>
            <consortium name="The Caenorhabditis remanei Sequencing Consortium"/>
            <person name="Wilson R.K."/>
        </authorList>
    </citation>
    <scope>NUCLEOTIDE SEQUENCE [LARGE SCALE GENOMIC DNA]</scope>
    <source>
        <strain evidence="3">PB4641</strain>
    </source>
</reference>
<protein>
    <recommendedName>
        <fullName evidence="2">C2H2-type domain-containing protein</fullName>
    </recommendedName>
</protein>
<sequence length="1014" mass="115670">MHSTLVYSSMGQLMNLSTDPKTGESNAVALLLCRGTGECDLNFTDPKVVDHWRNVAICDRHVKELLTKWDDSLSFRDSHIYRLQKQGKKEKACSMPDEIGIKHLHARPGPYNLETLNIDESDVINKHLGYLVHPGIPICQTHKKFVADLKINMTKTDRKRVRIQSGFFANADDETCSRDTSFVGPSPKKQRTQGEYALRSFANFLNIDRICFPNKKFEELGELSKQKKVCTARKMIDGMLDVISGGDSALLKKKILTKLYDDESWTTGSSKNFDLIMKQVAAQFYVAHDRRNKRIILSIVANVVPYSTVEKYIPSLSRYMYHRARLYARQYKENNSPASKDVREKYNRIAVQFFVDFITSPTVMIGLPYGVKKVKMTNGTKQEIPNTIRQQSSTEIYEMYKSLLKNTNQTELMLSRSSVFRILDVCVATDRRATTCVDYFTANGMEVLIICKVANAMDSIIQGFDGLHEILDKWIEEKLFDQDSLQQLKTGLFEAAQYLRTDYRLHVKKCSRVADHCATLALSDPMDKSMASSCSTGNYTHKYDLKCERCEQVNNTLNEIESLATQLTSSASLTNSESLERRKGITSEIHLELFVISGVYHCAATINSLHWLMEMSGVSISTYTFSEAQNGKKNYVAKDGNIMTSEHFFSALTQGRLLNGMSIYHGYVTVNGNVTSKWPGISNLNHFTVEKNGIRGRRYGSIGSGQLLKKESLNPMNGTYHFEEAGFTPSKIESNATERTNVMSSLQTKFWYHSKCSPIRSNKTKVNSSSECIFEDDNTTPEIEDSDIETPSDIIGKLYSCPEVGCSASFLRMGNLEAHVLRGKHKLSPVKLTLRDAAFNFYSRNIEEVGKTRTCPMVGEALEELKETSNTTFSKMGWALPRKQTRKAFEPHVKQFLVDCFEEGLTGKRLDPRTVEKRMRTQRKADGTLMFTVEERKDYRQIAGFFSREADKRRVPPPKHRHRRHKASTNKEDDILEEEHDDAGWIRFLKDESFWTESDEFFYAIQENEKSIFQ</sequence>
<evidence type="ECO:0000313" key="4">
    <source>
        <dbReference type="Proteomes" id="UP000008281"/>
    </source>
</evidence>
<dbReference type="PROSITE" id="PS00028">
    <property type="entry name" value="ZINC_FINGER_C2H2_1"/>
    <property type="match status" value="1"/>
</dbReference>
<proteinExistence type="predicted"/>
<evidence type="ECO:0000256" key="1">
    <source>
        <dbReference type="SAM" id="MobiDB-lite"/>
    </source>
</evidence>
<dbReference type="OrthoDB" id="5988132at2759"/>
<dbReference type="InParanoid" id="E3NB89"/>
<dbReference type="eggNOG" id="ENOG502QS0X">
    <property type="taxonomic scope" value="Eukaryota"/>
</dbReference>
<dbReference type="PANTHER" id="PTHR33845">
    <property type="entry name" value="C2H2-TYPE DOMAIN-CONTAINING PROTEIN"/>
    <property type="match status" value="1"/>
</dbReference>
<feature type="region of interest" description="Disordered" evidence="1">
    <location>
        <begin position="950"/>
        <end position="972"/>
    </location>
</feature>
<keyword evidence="4" id="KW-1185">Reference proteome</keyword>
<dbReference type="InterPro" id="IPR013087">
    <property type="entry name" value="Znf_C2H2_type"/>
</dbReference>
<dbReference type="EMBL" id="DS268583">
    <property type="protein sequence ID" value="EFO91860.1"/>
    <property type="molecule type" value="Genomic_DNA"/>
</dbReference>
<feature type="compositionally biased region" description="Basic residues" evidence="1">
    <location>
        <begin position="955"/>
        <end position="968"/>
    </location>
</feature>
<name>E3NB89_CAERE</name>
<dbReference type="Proteomes" id="UP000008281">
    <property type="component" value="Unassembled WGS sequence"/>
</dbReference>
<evidence type="ECO:0000313" key="3">
    <source>
        <dbReference type="EMBL" id="EFO91860.1"/>
    </source>
</evidence>
<dbReference type="HOGENOM" id="CLU_003061_0_0_1"/>
<accession>E3NB89</accession>
<gene>
    <name evidence="3" type="ORF">CRE_08532</name>
</gene>
<dbReference type="STRING" id="31234.E3NB89"/>
<feature type="domain" description="C2H2-type" evidence="2">
    <location>
        <begin position="801"/>
        <end position="825"/>
    </location>
</feature>